<proteinExistence type="predicted"/>
<organism evidence="1">
    <name type="scientific">Timema californicum</name>
    <name type="common">California timema</name>
    <name type="synonym">Walking stick</name>
    <dbReference type="NCBI Taxonomy" id="61474"/>
    <lineage>
        <taxon>Eukaryota</taxon>
        <taxon>Metazoa</taxon>
        <taxon>Ecdysozoa</taxon>
        <taxon>Arthropoda</taxon>
        <taxon>Hexapoda</taxon>
        <taxon>Insecta</taxon>
        <taxon>Pterygota</taxon>
        <taxon>Neoptera</taxon>
        <taxon>Polyneoptera</taxon>
        <taxon>Phasmatodea</taxon>
        <taxon>Timematodea</taxon>
        <taxon>Timematoidea</taxon>
        <taxon>Timematidae</taxon>
        <taxon>Timema</taxon>
    </lineage>
</organism>
<dbReference type="AlphaFoldDB" id="A0A7R9JCE3"/>
<reference evidence="1" key="1">
    <citation type="submission" date="2020-11" db="EMBL/GenBank/DDBJ databases">
        <authorList>
            <person name="Tran Van P."/>
        </authorList>
    </citation>
    <scope>NUCLEOTIDE SEQUENCE</scope>
</reference>
<sequence>MITASSISPDSTINHTKTVNIYRSLQHVVFLHITTRRPKKTQGGYGFDWCAHAYKPCYYHYNLANGYNSQRFVK</sequence>
<accession>A0A7R9JCE3</accession>
<evidence type="ECO:0000313" key="1">
    <source>
        <dbReference type="EMBL" id="CAD7576723.1"/>
    </source>
</evidence>
<name>A0A7R9JCE3_TIMCA</name>
<protein>
    <submittedName>
        <fullName evidence="1">(California timema) hypothetical protein</fullName>
    </submittedName>
</protein>
<gene>
    <name evidence="1" type="ORF">TCMB3V08_LOCUS9287</name>
</gene>
<dbReference type="EMBL" id="OE184589">
    <property type="protein sequence ID" value="CAD7576723.1"/>
    <property type="molecule type" value="Genomic_DNA"/>
</dbReference>